<dbReference type="PROSITE" id="PS51808">
    <property type="entry name" value="CHCH"/>
    <property type="match status" value="1"/>
</dbReference>
<dbReference type="EMBL" id="JADBJN010000001">
    <property type="protein sequence ID" value="KAG5680547.1"/>
    <property type="molecule type" value="Genomic_DNA"/>
</dbReference>
<dbReference type="PANTHER" id="PTHR46690">
    <property type="entry name" value="CYTOCHROME C OXIDASE ASSEMBLY FACTOR 6 HOMOLOG"/>
    <property type="match status" value="1"/>
</dbReference>
<dbReference type="GO" id="GO:0008535">
    <property type="term" value="P:respiratory chain complex IV assembly"/>
    <property type="evidence" value="ECO:0007669"/>
    <property type="project" value="InterPro"/>
</dbReference>
<dbReference type="InterPro" id="IPR036549">
    <property type="entry name" value="CX6/COA6-like_sf"/>
</dbReference>
<dbReference type="Proteomes" id="UP001107558">
    <property type="component" value="Chromosome 1"/>
</dbReference>
<protein>
    <recommendedName>
        <fullName evidence="6">Cytochrome c oxidase assembly factor 6 homolog</fullName>
    </recommendedName>
</protein>
<evidence type="ECO:0000256" key="1">
    <source>
        <dbReference type="ARBA" id="ARBA00004173"/>
    </source>
</evidence>
<accession>A0A9J6CFI4</accession>
<dbReference type="GO" id="GO:0042775">
    <property type="term" value="P:mitochondrial ATP synthesis coupled electron transport"/>
    <property type="evidence" value="ECO:0007669"/>
    <property type="project" value="TreeGrafter"/>
</dbReference>
<keyword evidence="2" id="KW-0496">Mitochondrion</keyword>
<dbReference type="Gene3D" id="1.10.10.140">
    <property type="entry name" value="Cytochrome c oxidase, subunit VIb"/>
    <property type="match status" value="1"/>
</dbReference>
<evidence type="ECO:0000256" key="2">
    <source>
        <dbReference type="ARBA" id="ARBA00023128"/>
    </source>
</evidence>
<gene>
    <name evidence="4" type="ORF">PVAND_010048</name>
</gene>
<dbReference type="OrthoDB" id="16284at2759"/>
<dbReference type="GO" id="GO:0005739">
    <property type="term" value="C:mitochondrion"/>
    <property type="evidence" value="ECO:0007669"/>
    <property type="project" value="UniProtKB-SubCell"/>
</dbReference>
<organism evidence="4 5">
    <name type="scientific">Polypedilum vanderplanki</name>
    <name type="common">Sleeping chironomid midge</name>
    <dbReference type="NCBI Taxonomy" id="319348"/>
    <lineage>
        <taxon>Eukaryota</taxon>
        <taxon>Metazoa</taxon>
        <taxon>Ecdysozoa</taxon>
        <taxon>Arthropoda</taxon>
        <taxon>Hexapoda</taxon>
        <taxon>Insecta</taxon>
        <taxon>Pterygota</taxon>
        <taxon>Neoptera</taxon>
        <taxon>Endopterygota</taxon>
        <taxon>Diptera</taxon>
        <taxon>Nematocera</taxon>
        <taxon>Chironomoidea</taxon>
        <taxon>Chironomidae</taxon>
        <taxon>Chironominae</taxon>
        <taxon>Polypedilum</taxon>
        <taxon>Polypedilum</taxon>
    </lineage>
</organism>
<evidence type="ECO:0000256" key="3">
    <source>
        <dbReference type="ARBA" id="ARBA00023157"/>
    </source>
</evidence>
<name>A0A9J6CFI4_POLVA</name>
<comment type="subcellular location">
    <subcellularLocation>
        <location evidence="1">Mitochondrion</location>
    </subcellularLocation>
</comment>
<reference evidence="4" key="1">
    <citation type="submission" date="2021-03" db="EMBL/GenBank/DDBJ databases">
        <title>Chromosome level genome of the anhydrobiotic midge Polypedilum vanderplanki.</title>
        <authorList>
            <person name="Yoshida Y."/>
            <person name="Kikawada T."/>
            <person name="Gusev O."/>
        </authorList>
    </citation>
    <scope>NUCLEOTIDE SEQUENCE</scope>
    <source>
        <strain evidence="4">NIAS01</strain>
        <tissue evidence="4">Whole body or cell culture</tissue>
    </source>
</reference>
<comment type="caution">
    <text evidence="4">The sequence shown here is derived from an EMBL/GenBank/DDBJ whole genome shotgun (WGS) entry which is preliminary data.</text>
</comment>
<evidence type="ECO:0000313" key="5">
    <source>
        <dbReference type="Proteomes" id="UP001107558"/>
    </source>
</evidence>
<keyword evidence="3" id="KW-1015">Disulfide bond</keyword>
<evidence type="ECO:0000313" key="4">
    <source>
        <dbReference type="EMBL" id="KAG5680547.1"/>
    </source>
</evidence>
<dbReference type="SUPFAM" id="SSF47694">
    <property type="entry name" value="Cytochrome c oxidase subunit h"/>
    <property type="match status" value="1"/>
</dbReference>
<dbReference type="InterPro" id="IPR048280">
    <property type="entry name" value="COX6B-like"/>
</dbReference>
<dbReference type="Pfam" id="PF02297">
    <property type="entry name" value="COX6B"/>
    <property type="match status" value="1"/>
</dbReference>
<proteinExistence type="predicted"/>
<evidence type="ECO:0008006" key="6">
    <source>
        <dbReference type="Google" id="ProtNLM"/>
    </source>
</evidence>
<keyword evidence="5" id="KW-1185">Reference proteome</keyword>
<sequence length="86" mass="10530">MSDFPDRQTRTACWEARDKYWECLDKYAPNFNRNNTSEKEPKECEKLRKAFVSGCPSQWVKHFDRKRTYELFKQRMEKGFDPLEQK</sequence>
<dbReference type="InterPro" id="IPR042289">
    <property type="entry name" value="COA6"/>
</dbReference>
<dbReference type="AlphaFoldDB" id="A0A9J6CFI4"/>
<dbReference type="PANTHER" id="PTHR46690:SF1">
    <property type="entry name" value="CYTOCHROME C OXIDASE ASSEMBLY FACTOR 6 HOMOLOG"/>
    <property type="match status" value="1"/>
</dbReference>